<evidence type="ECO:0000313" key="9">
    <source>
        <dbReference type="Proteomes" id="UP001301140"/>
    </source>
</evidence>
<dbReference type="PANTHER" id="PTHR23417">
    <property type="entry name" value="3-DEOXY-D-MANNO-OCTULOSONIC-ACID TRANSFERASE/TRNA GUANINE-N 7 - -METHYLTRANSFERASE"/>
    <property type="match status" value="1"/>
</dbReference>
<evidence type="ECO:0000256" key="2">
    <source>
        <dbReference type="ARBA" id="ARBA00003015"/>
    </source>
</evidence>
<keyword evidence="4 7" id="KW-0808">Transferase</keyword>
<evidence type="ECO:0000313" key="8">
    <source>
        <dbReference type="EMBL" id="MDF1585356.1"/>
    </source>
</evidence>
<feature type="binding site" evidence="7">
    <location>
        <position position="89"/>
    </location>
    <ligand>
        <name>S-adenosyl-L-methionine</name>
        <dbReference type="ChEBI" id="CHEBI:59789"/>
    </ligand>
</feature>
<protein>
    <recommendedName>
        <fullName evidence="7">tRNA (guanine-N(7)-)-methyltransferase</fullName>
        <ecNumber evidence="7">2.1.1.33</ecNumber>
    </recommendedName>
    <alternativeName>
        <fullName evidence="7">tRNA (guanine(46)-N(7))-methyltransferase</fullName>
    </alternativeName>
    <alternativeName>
        <fullName evidence="7">tRNA(m7G46)-methyltransferase</fullName>
    </alternativeName>
</protein>
<feature type="binding site" evidence="7">
    <location>
        <position position="138"/>
    </location>
    <ligand>
        <name>S-adenosyl-L-methionine</name>
        <dbReference type="ChEBI" id="CHEBI:59789"/>
    </ligand>
</feature>
<dbReference type="EC" id="2.1.1.33" evidence="7"/>
<evidence type="ECO:0000256" key="1">
    <source>
        <dbReference type="ARBA" id="ARBA00000142"/>
    </source>
</evidence>
<feature type="binding site" evidence="7">
    <location>
        <begin position="212"/>
        <end position="215"/>
    </location>
    <ligand>
        <name>substrate</name>
    </ligand>
</feature>
<dbReference type="RefSeq" id="WP_327787772.1">
    <property type="nucleotide sequence ID" value="NZ_JARGEQ010000016.1"/>
</dbReference>
<gene>
    <name evidence="7 8" type="primary">trmB</name>
    <name evidence="8" type="ORF">PZ740_03035</name>
</gene>
<comment type="pathway">
    <text evidence="7">tRNA modification; N(7)-methylguanine-tRNA biosynthesis.</text>
</comment>
<evidence type="ECO:0000256" key="4">
    <source>
        <dbReference type="ARBA" id="ARBA00022679"/>
    </source>
</evidence>
<reference evidence="8 9" key="1">
    <citation type="submission" date="2023-03" db="EMBL/GenBank/DDBJ databases">
        <title>YIM 152171 draft genome.</title>
        <authorList>
            <person name="Yang Z."/>
        </authorList>
    </citation>
    <scope>NUCLEOTIDE SEQUENCE [LARGE SCALE GENOMIC DNA]</scope>
    <source>
        <strain evidence="8 9">YIM 152171</strain>
    </source>
</reference>
<proteinExistence type="inferred from homology"/>
<dbReference type="EMBL" id="JARGEQ010000016">
    <property type="protein sequence ID" value="MDF1585356.1"/>
    <property type="molecule type" value="Genomic_DNA"/>
</dbReference>
<comment type="catalytic activity">
    <reaction evidence="1 7">
        <text>guanosine(46) in tRNA + S-adenosyl-L-methionine = N(7)-methylguanosine(46) in tRNA + S-adenosyl-L-homocysteine</text>
        <dbReference type="Rhea" id="RHEA:42708"/>
        <dbReference type="Rhea" id="RHEA-COMP:10188"/>
        <dbReference type="Rhea" id="RHEA-COMP:10189"/>
        <dbReference type="ChEBI" id="CHEBI:57856"/>
        <dbReference type="ChEBI" id="CHEBI:59789"/>
        <dbReference type="ChEBI" id="CHEBI:74269"/>
        <dbReference type="ChEBI" id="CHEBI:74480"/>
        <dbReference type="EC" id="2.1.1.33"/>
    </reaction>
</comment>
<keyword evidence="9" id="KW-1185">Reference proteome</keyword>
<dbReference type="HAMAP" id="MF_01057">
    <property type="entry name" value="tRNA_methyltr_TrmB"/>
    <property type="match status" value="1"/>
</dbReference>
<keyword evidence="3 7" id="KW-0489">Methyltransferase</keyword>
<feature type="binding site" evidence="7">
    <location>
        <position position="64"/>
    </location>
    <ligand>
        <name>S-adenosyl-L-methionine</name>
        <dbReference type="ChEBI" id="CHEBI:59789"/>
    </ligand>
</feature>
<evidence type="ECO:0000256" key="3">
    <source>
        <dbReference type="ARBA" id="ARBA00022603"/>
    </source>
</evidence>
<comment type="caution">
    <text evidence="7">Lacks conserved residue(s) required for the propagation of feature annotation.</text>
</comment>
<comment type="function">
    <text evidence="2 7">Catalyzes the formation of N(7)-methylguanine at position 46 (m7G46) in tRNA.</text>
</comment>
<evidence type="ECO:0000256" key="7">
    <source>
        <dbReference type="HAMAP-Rule" id="MF_01057"/>
    </source>
</evidence>
<feature type="binding site" evidence="7">
    <location>
        <position position="116"/>
    </location>
    <ligand>
        <name>S-adenosyl-L-methionine</name>
        <dbReference type="ChEBI" id="CHEBI:59789"/>
    </ligand>
</feature>
<dbReference type="Proteomes" id="UP001301140">
    <property type="component" value="Unassembled WGS sequence"/>
</dbReference>
<comment type="similarity">
    <text evidence="7">Belongs to the class I-like SAM-binding methyltransferase superfamily. TrmB family.</text>
</comment>
<dbReference type="PROSITE" id="PS51625">
    <property type="entry name" value="SAM_MT_TRMB"/>
    <property type="match status" value="1"/>
</dbReference>
<accession>A0AAP3UYX8</accession>
<dbReference type="NCBIfam" id="TIGR00091">
    <property type="entry name" value="tRNA (guanosine(46)-N7)-methyltransferase TrmB"/>
    <property type="match status" value="1"/>
</dbReference>
<dbReference type="AlphaFoldDB" id="A0AAP3UYX8"/>
<dbReference type="InterPro" id="IPR055361">
    <property type="entry name" value="tRNA_methyltr_TrmB_bact"/>
</dbReference>
<keyword evidence="6 7" id="KW-0819">tRNA processing</keyword>
<dbReference type="PANTHER" id="PTHR23417:SF14">
    <property type="entry name" value="PENTACOTRIPEPTIDE-REPEAT REGION OF PRORP DOMAIN-CONTAINING PROTEIN"/>
    <property type="match status" value="1"/>
</dbReference>
<dbReference type="GO" id="GO:0043527">
    <property type="term" value="C:tRNA methyltransferase complex"/>
    <property type="evidence" value="ECO:0007669"/>
    <property type="project" value="TreeGrafter"/>
</dbReference>
<dbReference type="Gene3D" id="3.40.50.150">
    <property type="entry name" value="Vaccinia Virus protein VP39"/>
    <property type="match status" value="1"/>
</dbReference>
<dbReference type="GO" id="GO:0008176">
    <property type="term" value="F:tRNA (guanine(46)-N7)-methyltransferase activity"/>
    <property type="evidence" value="ECO:0007669"/>
    <property type="project" value="UniProtKB-UniRule"/>
</dbReference>
<keyword evidence="5 7" id="KW-0949">S-adenosyl-L-methionine</keyword>
<comment type="caution">
    <text evidence="8">The sequence shown here is derived from an EMBL/GenBank/DDBJ whole genome shotgun (WGS) entry which is preliminary data.</text>
</comment>
<feature type="binding site" evidence="7">
    <location>
        <position position="174"/>
    </location>
    <ligand>
        <name>substrate</name>
    </ligand>
</feature>
<dbReference type="SUPFAM" id="SSF53335">
    <property type="entry name" value="S-adenosyl-L-methionine-dependent methyltransferases"/>
    <property type="match status" value="1"/>
</dbReference>
<feature type="binding site" evidence="7">
    <location>
        <position position="142"/>
    </location>
    <ligand>
        <name>substrate</name>
    </ligand>
</feature>
<sequence length="236" mass="26848">MTNESNAARPQRRIYGRRLGPRLRPGRRRLLDELLPSLRFTVPEQGGLDPASLFVEPKRAFWLEIGFGGGEHLAAQAAASRDVGLLGVEPFLSGVAALLAAVEQDRLENVRLLVDDARLLLASLPDASIERLFVLFPDPWPKARHKKRRIVNRETVAEMARIVQPGGELRLATDDPDYARWMLEALLAEPRLEWLAERAADWRARTSDWVETRYERKALDAGRLPVYLRFRRRAEG</sequence>
<dbReference type="InterPro" id="IPR003358">
    <property type="entry name" value="tRNA_(Gua-N-7)_MeTrfase_Trmb"/>
</dbReference>
<dbReference type="Pfam" id="PF02390">
    <property type="entry name" value="Methyltransf_4"/>
    <property type="match status" value="1"/>
</dbReference>
<evidence type="ECO:0000256" key="5">
    <source>
        <dbReference type="ARBA" id="ARBA00022691"/>
    </source>
</evidence>
<name>A0AAP3UYX8_9PROT</name>
<dbReference type="InterPro" id="IPR029063">
    <property type="entry name" value="SAM-dependent_MTases_sf"/>
</dbReference>
<evidence type="ECO:0000256" key="6">
    <source>
        <dbReference type="ARBA" id="ARBA00022694"/>
    </source>
</evidence>
<organism evidence="8 9">
    <name type="scientific">Marinimicrococcus flavescens</name>
    <dbReference type="NCBI Taxonomy" id="3031815"/>
    <lineage>
        <taxon>Bacteria</taxon>
        <taxon>Pseudomonadati</taxon>
        <taxon>Pseudomonadota</taxon>
        <taxon>Alphaproteobacteria</taxon>
        <taxon>Geminicoccales</taxon>
        <taxon>Geminicoccaceae</taxon>
        <taxon>Marinimicrococcus</taxon>
    </lineage>
</organism>